<feature type="transmembrane region" description="Helical" evidence="1">
    <location>
        <begin position="87"/>
        <end position="106"/>
    </location>
</feature>
<accession>A0ABP6UXQ0</accession>
<gene>
    <name evidence="2" type="ORF">GCM10022222_04390</name>
</gene>
<evidence type="ECO:0000313" key="2">
    <source>
        <dbReference type="EMBL" id="GAA3524863.1"/>
    </source>
</evidence>
<name>A0ABP6UXQ0_9PSEU</name>
<sequence>MTKPGFRTALLEVAVSIGGYYLLRAFGVAVFWALTGPAIVVGLVAVAATVRRRRIDLIGLLVLVELVTTSTLSLVTQSPRVAALREVAYVLVVGVFFLVTLLRAPVTHVSAASVATFGDPAREQAFEHAWRAVPKYRRWQRMLTAILGLLLVVSSFVRAGILFSARDSGIAHAVDVSNVVFLVMLGAAVVTSAVLIRVPRRIIEQLAAKT</sequence>
<dbReference type="EMBL" id="BAAAZN010000001">
    <property type="protein sequence ID" value="GAA3524863.1"/>
    <property type="molecule type" value="Genomic_DNA"/>
</dbReference>
<feature type="transmembrane region" description="Helical" evidence="1">
    <location>
        <begin position="143"/>
        <end position="164"/>
    </location>
</feature>
<keyword evidence="3" id="KW-1185">Reference proteome</keyword>
<evidence type="ECO:0000313" key="3">
    <source>
        <dbReference type="Proteomes" id="UP001500689"/>
    </source>
</evidence>
<evidence type="ECO:0000256" key="1">
    <source>
        <dbReference type="SAM" id="Phobius"/>
    </source>
</evidence>
<dbReference type="Proteomes" id="UP001500689">
    <property type="component" value="Unassembled WGS sequence"/>
</dbReference>
<feature type="transmembrane region" description="Helical" evidence="1">
    <location>
        <begin position="176"/>
        <end position="196"/>
    </location>
</feature>
<reference evidence="3" key="1">
    <citation type="journal article" date="2019" name="Int. J. Syst. Evol. Microbiol.">
        <title>The Global Catalogue of Microorganisms (GCM) 10K type strain sequencing project: providing services to taxonomists for standard genome sequencing and annotation.</title>
        <authorList>
            <consortium name="The Broad Institute Genomics Platform"/>
            <consortium name="The Broad Institute Genome Sequencing Center for Infectious Disease"/>
            <person name="Wu L."/>
            <person name="Ma J."/>
        </authorList>
    </citation>
    <scope>NUCLEOTIDE SEQUENCE [LARGE SCALE GENOMIC DNA]</scope>
    <source>
        <strain evidence="3">JCM 16898</strain>
    </source>
</reference>
<dbReference type="NCBIfam" id="NF041646">
    <property type="entry name" value="VC0807_fam"/>
    <property type="match status" value="1"/>
</dbReference>
<comment type="caution">
    <text evidence="2">The sequence shown here is derived from an EMBL/GenBank/DDBJ whole genome shotgun (WGS) entry which is preliminary data.</text>
</comment>
<keyword evidence="1" id="KW-1133">Transmembrane helix</keyword>
<keyword evidence="1" id="KW-0812">Transmembrane</keyword>
<feature type="transmembrane region" description="Helical" evidence="1">
    <location>
        <begin position="57"/>
        <end position="75"/>
    </location>
</feature>
<keyword evidence="1" id="KW-0472">Membrane</keyword>
<evidence type="ECO:0008006" key="4">
    <source>
        <dbReference type="Google" id="ProtNLM"/>
    </source>
</evidence>
<protein>
    <recommendedName>
        <fullName evidence="4">Intracellular septation protein A</fullName>
    </recommendedName>
</protein>
<dbReference type="RefSeq" id="WP_344854641.1">
    <property type="nucleotide sequence ID" value="NZ_BAAAZN010000001.1"/>
</dbReference>
<feature type="transmembrane region" description="Helical" evidence="1">
    <location>
        <begin position="29"/>
        <end position="50"/>
    </location>
</feature>
<organism evidence="2 3">
    <name type="scientific">Amycolatopsis ultiminotia</name>
    <dbReference type="NCBI Taxonomy" id="543629"/>
    <lineage>
        <taxon>Bacteria</taxon>
        <taxon>Bacillati</taxon>
        <taxon>Actinomycetota</taxon>
        <taxon>Actinomycetes</taxon>
        <taxon>Pseudonocardiales</taxon>
        <taxon>Pseudonocardiaceae</taxon>
        <taxon>Amycolatopsis</taxon>
    </lineage>
</organism>
<proteinExistence type="predicted"/>